<feature type="compositionally biased region" description="Basic and acidic residues" evidence="1">
    <location>
        <begin position="1"/>
        <end position="12"/>
    </location>
</feature>
<proteinExistence type="predicted"/>
<name>A0A7J7EA79_DICBM</name>
<feature type="compositionally biased region" description="Polar residues" evidence="1">
    <location>
        <begin position="90"/>
        <end position="101"/>
    </location>
</feature>
<accession>A0A7J7EA79</accession>
<evidence type="ECO:0000256" key="1">
    <source>
        <dbReference type="SAM" id="MobiDB-lite"/>
    </source>
</evidence>
<comment type="caution">
    <text evidence="2">The sequence shown here is derived from an EMBL/GenBank/DDBJ whole genome shotgun (WGS) entry which is preliminary data.</text>
</comment>
<keyword evidence="3" id="KW-1185">Reference proteome</keyword>
<feature type="non-terminal residue" evidence="2">
    <location>
        <position position="1"/>
    </location>
</feature>
<feature type="region of interest" description="Disordered" evidence="1">
    <location>
        <begin position="1"/>
        <end position="101"/>
    </location>
</feature>
<dbReference type="Proteomes" id="UP000551758">
    <property type="component" value="Unassembled WGS sequence"/>
</dbReference>
<protein>
    <submittedName>
        <fullName evidence="2">Uncharacterized protein</fullName>
    </submittedName>
</protein>
<evidence type="ECO:0000313" key="3">
    <source>
        <dbReference type="Proteomes" id="UP000551758"/>
    </source>
</evidence>
<sequence>VTIEQDSPRNKEDENDDQEMPQKGLKREKERPLLDVSLRKEAPGKPGFRAGVEGTRSIPGEAEDNHGYGPVASPHSLSGAHPPPRKKSSDTNVAPTLRTTP</sequence>
<gene>
    <name evidence="2" type="ORF">HPG69_007657</name>
</gene>
<dbReference type="EMBL" id="JACDTQ010003801">
    <property type="protein sequence ID" value="KAF5912668.1"/>
    <property type="molecule type" value="Genomic_DNA"/>
</dbReference>
<feature type="compositionally biased region" description="Basic and acidic residues" evidence="1">
    <location>
        <begin position="25"/>
        <end position="43"/>
    </location>
</feature>
<dbReference type="AlphaFoldDB" id="A0A7J7EA79"/>
<evidence type="ECO:0000313" key="2">
    <source>
        <dbReference type="EMBL" id="KAF5912668.1"/>
    </source>
</evidence>
<organism evidence="2 3">
    <name type="scientific">Diceros bicornis minor</name>
    <name type="common">South-central black rhinoceros</name>
    <dbReference type="NCBI Taxonomy" id="77932"/>
    <lineage>
        <taxon>Eukaryota</taxon>
        <taxon>Metazoa</taxon>
        <taxon>Chordata</taxon>
        <taxon>Craniata</taxon>
        <taxon>Vertebrata</taxon>
        <taxon>Euteleostomi</taxon>
        <taxon>Mammalia</taxon>
        <taxon>Eutheria</taxon>
        <taxon>Laurasiatheria</taxon>
        <taxon>Perissodactyla</taxon>
        <taxon>Rhinocerotidae</taxon>
        <taxon>Diceros</taxon>
    </lineage>
</organism>
<reference evidence="2 3" key="1">
    <citation type="journal article" date="2020" name="Mol. Biol. Evol.">
        <title>Interspecific Gene Flow and the Evolution of Specialization in Black and White Rhinoceros.</title>
        <authorList>
            <person name="Moodley Y."/>
            <person name="Westbury M.V."/>
            <person name="Russo I.M."/>
            <person name="Gopalakrishnan S."/>
            <person name="Rakotoarivelo A."/>
            <person name="Olsen R.A."/>
            <person name="Prost S."/>
            <person name="Tunstall T."/>
            <person name="Ryder O.A."/>
            <person name="Dalen L."/>
            <person name="Bruford M.W."/>
        </authorList>
    </citation>
    <scope>NUCLEOTIDE SEQUENCE [LARGE SCALE GENOMIC DNA]</scope>
    <source>
        <strain evidence="2">SBR-YM</strain>
        <tissue evidence="2">Skin</tissue>
    </source>
</reference>